<keyword evidence="2" id="KW-1185">Reference proteome</keyword>
<accession>A0ACB9RXB5</accession>
<comment type="caution">
    <text evidence="1">The sequence shown here is derived from an EMBL/GenBank/DDBJ whole genome shotgun (WGS) entry which is preliminary data.</text>
</comment>
<dbReference type="Proteomes" id="UP001057402">
    <property type="component" value="Chromosome 3"/>
</dbReference>
<gene>
    <name evidence="1" type="ORF">MLD38_009303</name>
</gene>
<sequence>MGEGPTEPQGGQNGKVQTNFRGYSRNFVSLGLPNLVSSSSSSLNYPHALDPGPVYLPPATALRLPTVIDGDLLRSCGLPSDSSPSGGAVLLILKR</sequence>
<evidence type="ECO:0000313" key="2">
    <source>
        <dbReference type="Proteomes" id="UP001057402"/>
    </source>
</evidence>
<dbReference type="EMBL" id="CM042882">
    <property type="protein sequence ID" value="KAI4383469.1"/>
    <property type="molecule type" value="Genomic_DNA"/>
</dbReference>
<reference evidence="2" key="1">
    <citation type="journal article" date="2023" name="Front. Plant Sci.">
        <title>Chromosomal-level genome assembly of Melastoma candidum provides insights into trichome evolution.</title>
        <authorList>
            <person name="Zhong Y."/>
            <person name="Wu W."/>
            <person name="Sun C."/>
            <person name="Zou P."/>
            <person name="Liu Y."/>
            <person name="Dai S."/>
            <person name="Zhou R."/>
        </authorList>
    </citation>
    <scope>NUCLEOTIDE SEQUENCE [LARGE SCALE GENOMIC DNA]</scope>
</reference>
<proteinExistence type="predicted"/>
<evidence type="ECO:0000313" key="1">
    <source>
        <dbReference type="EMBL" id="KAI4383469.1"/>
    </source>
</evidence>
<organism evidence="1 2">
    <name type="scientific">Melastoma candidum</name>
    <dbReference type="NCBI Taxonomy" id="119954"/>
    <lineage>
        <taxon>Eukaryota</taxon>
        <taxon>Viridiplantae</taxon>
        <taxon>Streptophyta</taxon>
        <taxon>Embryophyta</taxon>
        <taxon>Tracheophyta</taxon>
        <taxon>Spermatophyta</taxon>
        <taxon>Magnoliopsida</taxon>
        <taxon>eudicotyledons</taxon>
        <taxon>Gunneridae</taxon>
        <taxon>Pentapetalae</taxon>
        <taxon>rosids</taxon>
        <taxon>malvids</taxon>
        <taxon>Myrtales</taxon>
        <taxon>Melastomataceae</taxon>
        <taxon>Melastomatoideae</taxon>
        <taxon>Melastomateae</taxon>
        <taxon>Melastoma</taxon>
    </lineage>
</organism>
<name>A0ACB9RXB5_9MYRT</name>
<protein>
    <submittedName>
        <fullName evidence="1">Uncharacterized protein</fullName>
    </submittedName>
</protein>